<dbReference type="RefSeq" id="WP_097774928.1">
    <property type="nucleotide sequence ID" value="NZ_NMTS02000001.1"/>
</dbReference>
<dbReference type="EMBL" id="NMTS02000001">
    <property type="protein sequence ID" value="PLK30475.1"/>
    <property type="molecule type" value="Genomic_DNA"/>
</dbReference>
<dbReference type="AlphaFoldDB" id="A0A2J4JRI0"/>
<dbReference type="Proteomes" id="UP000221015">
    <property type="component" value="Unassembled WGS sequence"/>
</dbReference>
<name>A0A2J4JRI0_9FIRM</name>
<organism evidence="1 2">
    <name type="scientific">Faecalibacterium prausnitzii</name>
    <dbReference type="NCBI Taxonomy" id="853"/>
    <lineage>
        <taxon>Bacteria</taxon>
        <taxon>Bacillati</taxon>
        <taxon>Bacillota</taxon>
        <taxon>Clostridia</taxon>
        <taxon>Eubacteriales</taxon>
        <taxon>Oscillospiraceae</taxon>
        <taxon>Faecalibacterium</taxon>
    </lineage>
</organism>
<sequence>MDTETDLEVNEKTKHEDKVAHLQMIQGVIDRMSTSAAIYKGFAATIVTGIAAISFTEVSAWILLIAFLPVICFLVMDTYYLKLEKQYRILYEKVRNEKIVPDFSLDSRCSNTELYDANATWLKCLQSPSIWMFYAPIIAIGVVIVSLKFAGVI</sequence>
<comment type="caution">
    <text evidence="1">The sequence shown here is derived from an EMBL/GenBank/DDBJ whole genome shotgun (WGS) entry which is preliminary data.</text>
</comment>
<gene>
    <name evidence="1" type="ORF">CGS50_002315</name>
</gene>
<reference evidence="1 2" key="1">
    <citation type="journal article" date="2017" name="Front. Microbiol.">
        <title>New Insights into the Diversity of the Genus Faecalibacterium.</title>
        <authorList>
            <person name="Benevides L."/>
            <person name="Burman S."/>
            <person name="Martin R."/>
            <person name="Robert V."/>
            <person name="Thomas M."/>
            <person name="Miquel S."/>
            <person name="Chain F."/>
            <person name="Sokol H."/>
            <person name="Bermudez-Humaran L.G."/>
            <person name="Morrison M."/>
            <person name="Langella P."/>
            <person name="Azevedo V.A."/>
            <person name="Chatel J.M."/>
            <person name="Soares S."/>
        </authorList>
    </citation>
    <scope>NUCLEOTIDE SEQUENCE [LARGE SCALE GENOMIC DNA]</scope>
    <source>
        <strain evidence="1 2">CNCM I 4542</strain>
    </source>
</reference>
<accession>A0A2J4JRI0</accession>
<evidence type="ECO:0000313" key="1">
    <source>
        <dbReference type="EMBL" id="PLK30475.1"/>
    </source>
</evidence>
<proteinExistence type="predicted"/>
<protein>
    <submittedName>
        <fullName evidence="1">Uncharacterized protein</fullName>
    </submittedName>
</protein>
<evidence type="ECO:0000313" key="2">
    <source>
        <dbReference type="Proteomes" id="UP000221015"/>
    </source>
</evidence>